<gene>
    <name evidence="2" type="ORF">POSPLADRAFT_1058493</name>
</gene>
<accession>A0A1X6MVP4</accession>
<proteinExistence type="predicted"/>
<keyword evidence="3" id="KW-1185">Reference proteome</keyword>
<sequence>MSSPTKRPLTAQEHILQNSGDAAPQNGVDPDLAVRLRNMASRVRKSVMEGYAASAPVSPNVSPSKQALPFTRTLPFKSAKDTLREVHMSLPNRGNARTVSANKRKLAMLEEVDGDASDFDDELDTAGHSHIALDAQEAHHAHMLRSQSMHARPMKPLRGTRPMGTRSLPAAAIHNVLGISQSSDTMEDWSHANFPDARS</sequence>
<feature type="region of interest" description="Disordered" evidence="1">
    <location>
        <begin position="1"/>
        <end position="29"/>
    </location>
</feature>
<evidence type="ECO:0000313" key="2">
    <source>
        <dbReference type="EMBL" id="OSX60320.1"/>
    </source>
</evidence>
<protein>
    <submittedName>
        <fullName evidence="2">Uncharacterized protein</fullName>
    </submittedName>
</protein>
<evidence type="ECO:0000256" key="1">
    <source>
        <dbReference type="SAM" id="MobiDB-lite"/>
    </source>
</evidence>
<dbReference type="AlphaFoldDB" id="A0A1X6MVP4"/>
<dbReference type="RefSeq" id="XP_024337114.1">
    <property type="nucleotide sequence ID" value="XM_024481045.1"/>
</dbReference>
<evidence type="ECO:0000313" key="3">
    <source>
        <dbReference type="Proteomes" id="UP000194127"/>
    </source>
</evidence>
<dbReference type="Proteomes" id="UP000194127">
    <property type="component" value="Unassembled WGS sequence"/>
</dbReference>
<reference evidence="2 3" key="1">
    <citation type="submission" date="2017-04" db="EMBL/GenBank/DDBJ databases">
        <title>Genome Sequence of the Model Brown-Rot Fungus Postia placenta SB12.</title>
        <authorList>
            <consortium name="DOE Joint Genome Institute"/>
            <person name="Gaskell J."/>
            <person name="Kersten P."/>
            <person name="Larrondo L.F."/>
            <person name="Canessa P."/>
            <person name="Martinez D."/>
            <person name="Hibbett D."/>
            <person name="Schmoll M."/>
            <person name="Kubicek C.P."/>
            <person name="Martinez A.T."/>
            <person name="Yadav J."/>
            <person name="Master E."/>
            <person name="Magnuson J.K."/>
            <person name="James T."/>
            <person name="Yaver D."/>
            <person name="Berka R."/>
            <person name="Labutti K."/>
            <person name="Lipzen A."/>
            <person name="Aerts A."/>
            <person name="Barry K."/>
            <person name="Henrissat B."/>
            <person name="Blanchette R."/>
            <person name="Grigoriev I."/>
            <person name="Cullen D."/>
        </authorList>
    </citation>
    <scope>NUCLEOTIDE SEQUENCE [LARGE SCALE GENOMIC DNA]</scope>
    <source>
        <strain evidence="2 3">MAD-698-R-SB12</strain>
    </source>
</reference>
<name>A0A1X6MVP4_9APHY</name>
<dbReference type="EMBL" id="KZ110600">
    <property type="protein sequence ID" value="OSX60320.1"/>
    <property type="molecule type" value="Genomic_DNA"/>
</dbReference>
<organism evidence="2 3">
    <name type="scientific">Postia placenta MAD-698-R-SB12</name>
    <dbReference type="NCBI Taxonomy" id="670580"/>
    <lineage>
        <taxon>Eukaryota</taxon>
        <taxon>Fungi</taxon>
        <taxon>Dikarya</taxon>
        <taxon>Basidiomycota</taxon>
        <taxon>Agaricomycotina</taxon>
        <taxon>Agaricomycetes</taxon>
        <taxon>Polyporales</taxon>
        <taxon>Adustoporiaceae</taxon>
        <taxon>Rhodonia</taxon>
    </lineage>
</organism>
<dbReference type="OrthoDB" id="4072855at2759"/>
<dbReference type="GeneID" id="36325995"/>